<dbReference type="FunCoup" id="A0A6P8ZKU1">
    <property type="interactions" value="86"/>
</dbReference>
<dbReference type="Pfam" id="PF06916">
    <property type="entry name" value="FAM210A-B_dom"/>
    <property type="match status" value="1"/>
</dbReference>
<dbReference type="Proteomes" id="UP000515158">
    <property type="component" value="Unplaced"/>
</dbReference>
<keyword evidence="3" id="KW-1185">Reference proteome</keyword>
<dbReference type="GeneID" id="117643120"/>
<evidence type="ECO:0000313" key="3">
    <source>
        <dbReference type="Proteomes" id="UP000515158"/>
    </source>
</evidence>
<evidence type="ECO:0000259" key="2">
    <source>
        <dbReference type="Pfam" id="PF06916"/>
    </source>
</evidence>
<keyword evidence="1" id="KW-1133">Transmembrane helix</keyword>
<accession>A0A6P8ZKU1</accession>
<protein>
    <submittedName>
        <fullName evidence="4">Uncharacterized protein LOC117643120</fullName>
    </submittedName>
</protein>
<evidence type="ECO:0000313" key="4">
    <source>
        <dbReference type="RefSeq" id="XP_034237694.1"/>
    </source>
</evidence>
<organism evidence="4">
    <name type="scientific">Thrips palmi</name>
    <name type="common">Melon thrips</name>
    <dbReference type="NCBI Taxonomy" id="161013"/>
    <lineage>
        <taxon>Eukaryota</taxon>
        <taxon>Metazoa</taxon>
        <taxon>Ecdysozoa</taxon>
        <taxon>Arthropoda</taxon>
        <taxon>Hexapoda</taxon>
        <taxon>Insecta</taxon>
        <taxon>Pterygota</taxon>
        <taxon>Neoptera</taxon>
        <taxon>Paraneoptera</taxon>
        <taxon>Thysanoptera</taxon>
        <taxon>Terebrantia</taxon>
        <taxon>Thripoidea</taxon>
        <taxon>Thripidae</taxon>
        <taxon>Thrips</taxon>
    </lineage>
</organism>
<evidence type="ECO:0000256" key="1">
    <source>
        <dbReference type="SAM" id="Phobius"/>
    </source>
</evidence>
<dbReference type="PANTHER" id="PTHR21377:SF0">
    <property type="entry name" value="PROTEIN FAM210B, MITOCHONDRIAL"/>
    <property type="match status" value="1"/>
</dbReference>
<dbReference type="GO" id="GO:0005739">
    <property type="term" value="C:mitochondrion"/>
    <property type="evidence" value="ECO:0007669"/>
    <property type="project" value="TreeGrafter"/>
</dbReference>
<sequence length="324" mass="35334">MALRLHQLLLQRRTLNLSSFCRSSHIGTKDFEKLQILKRCSQDIHLTTASSYPDAKDIPLPTNVEDINAIETGRFSPQRARDITGDVIITQSSSSKPTVKQDLSADSFLQSYDCTGTVSLNSAMQTNVPDPYTAKGKSSHLNMPGGEWARSDKYVAQDLQNSHYTNIKETDPAARAATTLHGKKGTYLSSGLIHALGQSCQLRHFSSDVKSPPNSETEADPKKMDKVSLLKKAIKDYGATVIVFHVGISLISLGGFYLAVTSGVNMTGFFSTTDLSSEVAGEVGAFVVAYAIHKMFAPVRISITLFSTPFIVRYLRKVGVLAKP</sequence>
<dbReference type="AlphaFoldDB" id="A0A6P8ZKU1"/>
<keyword evidence="1" id="KW-0812">Transmembrane</keyword>
<dbReference type="InParanoid" id="A0A6P8ZKU1"/>
<dbReference type="PANTHER" id="PTHR21377">
    <property type="entry name" value="PROTEIN FAM210B, MITOCHONDRIAL"/>
    <property type="match status" value="1"/>
</dbReference>
<dbReference type="InterPro" id="IPR045866">
    <property type="entry name" value="FAM210A/B-like"/>
</dbReference>
<feature type="domain" description="DUF1279" evidence="2">
    <location>
        <begin position="230"/>
        <end position="310"/>
    </location>
</feature>
<dbReference type="KEGG" id="tpal:117643120"/>
<name>A0A6P8ZKU1_THRPL</name>
<dbReference type="RefSeq" id="XP_034237694.1">
    <property type="nucleotide sequence ID" value="XM_034381803.1"/>
</dbReference>
<dbReference type="InterPro" id="IPR009688">
    <property type="entry name" value="FAM210A/B-like_dom"/>
</dbReference>
<feature type="transmembrane region" description="Helical" evidence="1">
    <location>
        <begin position="237"/>
        <end position="260"/>
    </location>
</feature>
<proteinExistence type="predicted"/>
<keyword evidence="1" id="KW-0472">Membrane</keyword>
<reference evidence="4" key="1">
    <citation type="submission" date="2025-08" db="UniProtKB">
        <authorList>
            <consortium name="RefSeq"/>
        </authorList>
    </citation>
    <scope>IDENTIFICATION</scope>
    <source>
        <tissue evidence="4">Total insect</tissue>
    </source>
</reference>
<gene>
    <name evidence="4" type="primary">LOC117643120</name>
</gene>
<dbReference type="OrthoDB" id="426386at2759"/>